<gene>
    <name evidence="1" type="ORF">HJC23_011157</name>
</gene>
<dbReference type="PANTHER" id="PTHR36401">
    <property type="entry name" value="NADH DEHYDROGENASE [UBIQUINONE] 1 BETA SUBCOMPLEX SUBUNIT 8, MITOCHONDRIAL"/>
    <property type="match status" value="1"/>
</dbReference>
<evidence type="ECO:0000313" key="2">
    <source>
        <dbReference type="Proteomes" id="UP001516023"/>
    </source>
</evidence>
<evidence type="ECO:0000313" key="1">
    <source>
        <dbReference type="EMBL" id="KAL3776827.1"/>
    </source>
</evidence>
<dbReference type="AlphaFoldDB" id="A0ABD3NP00"/>
<protein>
    <submittedName>
        <fullName evidence="1">Uncharacterized protein</fullName>
    </submittedName>
</protein>
<accession>A0ABD3NP00</accession>
<name>A0ABD3NP00_9STRA</name>
<sequence>MTSALARVASRSVLRRCTAASNLTKHSYSTSPVAFAGATPPLPPFARIPPESEKLVEQYDAIWDDGVAPEVTLDFDCQHISSGEGLAWWLGGLGFFATLFQVVKATNPEAKNPAVNRRMNAVEEPMELGGWKKLVD</sequence>
<dbReference type="Proteomes" id="UP001516023">
    <property type="component" value="Unassembled WGS sequence"/>
</dbReference>
<dbReference type="EMBL" id="JABMIG020000472">
    <property type="protein sequence ID" value="KAL3776827.1"/>
    <property type="molecule type" value="Genomic_DNA"/>
</dbReference>
<keyword evidence="2" id="KW-1185">Reference proteome</keyword>
<dbReference type="PANTHER" id="PTHR36401:SF1">
    <property type="entry name" value="NADH DEHYDROGENASE [UBIQUINONE] 1 BETA SUBCOMPLEX SUBUNIT 8, MITOCHONDRIAL"/>
    <property type="match status" value="1"/>
</dbReference>
<dbReference type="InterPro" id="IPR038863">
    <property type="entry name" value="Put_Complex_I_su8"/>
</dbReference>
<organism evidence="1 2">
    <name type="scientific">Cyclotella cryptica</name>
    <dbReference type="NCBI Taxonomy" id="29204"/>
    <lineage>
        <taxon>Eukaryota</taxon>
        <taxon>Sar</taxon>
        <taxon>Stramenopiles</taxon>
        <taxon>Ochrophyta</taxon>
        <taxon>Bacillariophyta</taxon>
        <taxon>Coscinodiscophyceae</taxon>
        <taxon>Thalassiosirophycidae</taxon>
        <taxon>Stephanodiscales</taxon>
        <taxon>Stephanodiscaceae</taxon>
        <taxon>Cyclotella</taxon>
    </lineage>
</organism>
<reference evidence="1 2" key="1">
    <citation type="journal article" date="2020" name="G3 (Bethesda)">
        <title>Improved Reference Genome for Cyclotella cryptica CCMP332, a Model for Cell Wall Morphogenesis, Salinity Adaptation, and Lipid Production in Diatoms (Bacillariophyta).</title>
        <authorList>
            <person name="Roberts W.R."/>
            <person name="Downey K.M."/>
            <person name="Ruck E.C."/>
            <person name="Traller J.C."/>
            <person name="Alverson A.J."/>
        </authorList>
    </citation>
    <scope>NUCLEOTIDE SEQUENCE [LARGE SCALE GENOMIC DNA]</scope>
    <source>
        <strain evidence="1 2">CCMP332</strain>
    </source>
</reference>
<comment type="caution">
    <text evidence="1">The sequence shown here is derived from an EMBL/GenBank/DDBJ whole genome shotgun (WGS) entry which is preliminary data.</text>
</comment>
<proteinExistence type="predicted"/>